<dbReference type="InterPro" id="IPR043504">
    <property type="entry name" value="Peptidase_S1_PA_chymotrypsin"/>
</dbReference>
<proteinExistence type="predicted"/>
<dbReference type="InterPro" id="IPR001254">
    <property type="entry name" value="Trypsin_dom"/>
</dbReference>
<dbReference type="EMBL" id="GBHO01021943">
    <property type="protein sequence ID" value="JAG21661.1"/>
    <property type="molecule type" value="Transcribed_RNA"/>
</dbReference>
<feature type="compositionally biased region" description="Low complexity" evidence="1">
    <location>
        <begin position="153"/>
        <end position="173"/>
    </location>
</feature>
<dbReference type="GO" id="GO:0004252">
    <property type="term" value="F:serine-type endopeptidase activity"/>
    <property type="evidence" value="ECO:0007669"/>
    <property type="project" value="InterPro"/>
</dbReference>
<dbReference type="InterPro" id="IPR009003">
    <property type="entry name" value="Peptidase_S1_PA"/>
</dbReference>
<dbReference type="GO" id="GO:0006508">
    <property type="term" value="P:proteolysis"/>
    <property type="evidence" value="ECO:0007669"/>
    <property type="project" value="UniProtKB-KW"/>
</dbReference>
<feature type="domain" description="Peptidase S1" evidence="2">
    <location>
        <begin position="23"/>
        <end position="67"/>
    </location>
</feature>
<reference evidence="3" key="2">
    <citation type="submission" date="2014-07" db="EMBL/GenBank/DDBJ databases">
        <authorList>
            <person name="Hull J."/>
        </authorList>
    </citation>
    <scope>NUCLEOTIDE SEQUENCE</scope>
</reference>
<feature type="region of interest" description="Disordered" evidence="1">
    <location>
        <begin position="151"/>
        <end position="186"/>
    </location>
</feature>
<protein>
    <submittedName>
        <fullName evidence="3">Transmembrane protease serine 12</fullName>
    </submittedName>
</protein>
<reference evidence="3" key="1">
    <citation type="journal article" date="2014" name="PLoS ONE">
        <title>Transcriptome-Based Identification of ABC Transporters in the Western Tarnished Plant Bug Lygus hesperus.</title>
        <authorList>
            <person name="Hull J.J."/>
            <person name="Chaney K."/>
            <person name="Geib S.M."/>
            <person name="Fabrick J.A."/>
            <person name="Brent C.S."/>
            <person name="Walsh D."/>
            <person name="Lavine L.C."/>
        </authorList>
    </citation>
    <scope>NUCLEOTIDE SEQUENCE</scope>
</reference>
<feature type="compositionally biased region" description="Polar residues" evidence="1">
    <location>
        <begin position="174"/>
        <end position="186"/>
    </location>
</feature>
<sequence length="186" mass="20474">MMVVEAVFAAFAFISSKDVAEGIIAGNYADDGDYPYSVVILQDGDVLCGGVLVTSKHVFTSCHCVGKFGRIEDVTDISWEPLETAYTIPYYLYVDDRKIDATYKLEVGDEIGRYGDIRRHTAQKSARLEETTTLELSSINDTLKSTQELSTINSTQELSTSNSTQESTQELSTVNSTQVPTQELST</sequence>
<dbReference type="Pfam" id="PF00089">
    <property type="entry name" value="Trypsin"/>
    <property type="match status" value="1"/>
</dbReference>
<dbReference type="SUPFAM" id="SSF50494">
    <property type="entry name" value="Trypsin-like serine proteases"/>
    <property type="match status" value="1"/>
</dbReference>
<keyword evidence="3" id="KW-0378">Hydrolase</keyword>
<dbReference type="Gene3D" id="2.40.10.10">
    <property type="entry name" value="Trypsin-like serine proteases"/>
    <property type="match status" value="1"/>
</dbReference>
<accession>A0A0A9XPX2</accession>
<feature type="non-terminal residue" evidence="3">
    <location>
        <position position="186"/>
    </location>
</feature>
<keyword evidence="3" id="KW-0812">Transmembrane</keyword>
<dbReference type="AlphaFoldDB" id="A0A0A9XPX2"/>
<keyword evidence="3" id="KW-0472">Membrane</keyword>
<organism evidence="3">
    <name type="scientific">Lygus hesperus</name>
    <name type="common">Western plant bug</name>
    <dbReference type="NCBI Taxonomy" id="30085"/>
    <lineage>
        <taxon>Eukaryota</taxon>
        <taxon>Metazoa</taxon>
        <taxon>Ecdysozoa</taxon>
        <taxon>Arthropoda</taxon>
        <taxon>Hexapoda</taxon>
        <taxon>Insecta</taxon>
        <taxon>Pterygota</taxon>
        <taxon>Neoptera</taxon>
        <taxon>Paraneoptera</taxon>
        <taxon>Hemiptera</taxon>
        <taxon>Heteroptera</taxon>
        <taxon>Panheteroptera</taxon>
        <taxon>Cimicomorpha</taxon>
        <taxon>Miridae</taxon>
        <taxon>Mirini</taxon>
        <taxon>Lygus</taxon>
    </lineage>
</organism>
<evidence type="ECO:0000313" key="3">
    <source>
        <dbReference type="EMBL" id="JAG21661.1"/>
    </source>
</evidence>
<evidence type="ECO:0000259" key="2">
    <source>
        <dbReference type="Pfam" id="PF00089"/>
    </source>
</evidence>
<evidence type="ECO:0000256" key="1">
    <source>
        <dbReference type="SAM" id="MobiDB-lite"/>
    </source>
</evidence>
<keyword evidence="3" id="KW-0645">Protease</keyword>
<name>A0A0A9XPX2_LYGHE</name>
<gene>
    <name evidence="3" type="primary">Tmprss12_2</name>
    <name evidence="3" type="ORF">CM83_6241</name>
</gene>